<dbReference type="PANTHER" id="PTHR10638">
    <property type="entry name" value="COPPER AMINE OXIDASE"/>
    <property type="match status" value="1"/>
</dbReference>
<keyword evidence="8 14" id="KW-0560">Oxidoreductase</keyword>
<comment type="cofactor">
    <cofactor evidence="2">
        <name>Zn(2+)</name>
        <dbReference type="ChEBI" id="CHEBI:29105"/>
    </cofactor>
</comment>
<evidence type="ECO:0000256" key="5">
    <source>
        <dbReference type="ARBA" id="ARBA00011738"/>
    </source>
</evidence>
<comment type="PTM">
    <text evidence="14">Topaquinone (TPQ) is generated by copper-dependent autoxidation of a specific tyrosyl residue.</text>
</comment>
<comment type="subcellular location">
    <subcellularLocation>
        <location evidence="3">Peroxisome</location>
    </subcellularLocation>
</comment>
<dbReference type="GO" id="GO:0008131">
    <property type="term" value="F:primary methylamine oxidase activity"/>
    <property type="evidence" value="ECO:0007669"/>
    <property type="project" value="UniProtKB-EC"/>
</dbReference>
<name>A0ABD1MYQ0_9FABA</name>
<dbReference type="InterPro" id="IPR015798">
    <property type="entry name" value="Cu_amine_oxidase_C"/>
</dbReference>
<reference evidence="18 19" key="1">
    <citation type="submission" date="2024-08" db="EMBL/GenBank/DDBJ databases">
        <title>Insights into the chromosomal genome structure of Flemingia macrophylla.</title>
        <authorList>
            <person name="Ding Y."/>
            <person name="Zhao Y."/>
            <person name="Bi W."/>
            <person name="Wu M."/>
            <person name="Zhao G."/>
            <person name="Gong Y."/>
            <person name="Li W."/>
            <person name="Zhang P."/>
        </authorList>
    </citation>
    <scope>NUCLEOTIDE SEQUENCE [LARGE SCALE GENOMIC DNA]</scope>
    <source>
        <strain evidence="18">DYQJB</strain>
        <tissue evidence="18">Leaf</tissue>
    </source>
</reference>
<evidence type="ECO:0000256" key="11">
    <source>
        <dbReference type="ARBA" id="ARBA00023157"/>
    </source>
</evidence>
<accession>A0ABD1MYQ0</accession>
<feature type="compositionally biased region" description="Basic and acidic residues" evidence="15">
    <location>
        <begin position="729"/>
        <end position="739"/>
    </location>
</feature>
<dbReference type="SUPFAM" id="SSF54416">
    <property type="entry name" value="Amine oxidase N-terminal region"/>
    <property type="match status" value="2"/>
</dbReference>
<comment type="subunit">
    <text evidence="5">Homodimer.</text>
</comment>
<comment type="similarity">
    <text evidence="4 14">Belongs to the copper/topaquinone oxidase family.</text>
</comment>
<evidence type="ECO:0000256" key="9">
    <source>
        <dbReference type="ARBA" id="ARBA00023008"/>
    </source>
</evidence>
<keyword evidence="9 14" id="KW-0186">Copper</keyword>
<keyword evidence="7 14" id="KW-0801">TPQ</keyword>
<evidence type="ECO:0000313" key="18">
    <source>
        <dbReference type="EMBL" id="KAL2340948.1"/>
    </source>
</evidence>
<dbReference type="GO" id="GO:0046872">
    <property type="term" value="F:metal ion binding"/>
    <property type="evidence" value="ECO:0007669"/>
    <property type="project" value="UniProtKB-KW"/>
</dbReference>
<dbReference type="InterPro" id="IPR000269">
    <property type="entry name" value="Cu_amine_oxidase"/>
</dbReference>
<evidence type="ECO:0000256" key="4">
    <source>
        <dbReference type="ARBA" id="ARBA00007983"/>
    </source>
</evidence>
<dbReference type="FunFam" id="3.10.450.40:FF:000004">
    <property type="entry name" value="Amine oxidase"/>
    <property type="match status" value="1"/>
</dbReference>
<keyword evidence="10" id="KW-0576">Peroxisome</keyword>
<dbReference type="EMBL" id="JBGMDY010000003">
    <property type="protein sequence ID" value="KAL2340948.1"/>
    <property type="molecule type" value="Genomic_DNA"/>
</dbReference>
<feature type="domain" description="Copper amine oxidase N3-terminal" evidence="17">
    <location>
        <begin position="195"/>
        <end position="298"/>
    </location>
</feature>
<dbReference type="InterPro" id="IPR036460">
    <property type="entry name" value="Cu_amine_oxidase_C_sf"/>
</dbReference>
<evidence type="ECO:0000256" key="1">
    <source>
        <dbReference type="ARBA" id="ARBA00001935"/>
    </source>
</evidence>
<evidence type="ECO:0000256" key="12">
    <source>
        <dbReference type="ARBA" id="ARBA00023211"/>
    </source>
</evidence>
<protein>
    <recommendedName>
        <fullName evidence="14">Amine oxidase</fullName>
        <ecNumber evidence="14">1.4.3.-</ecNumber>
    </recommendedName>
</protein>
<dbReference type="GO" id="GO:0005777">
    <property type="term" value="C:peroxisome"/>
    <property type="evidence" value="ECO:0007669"/>
    <property type="project" value="UniProtKB-SubCell"/>
</dbReference>
<proteinExistence type="inferred from homology"/>
<sequence length="752" mass="83476">MASASEKATSPPPPCCSSAADVPLISRVSAAAKPPQDWTTPTDVPLIRPVDSSANAAKGVTLMPRAQSSHPLDPLTAAEISVAVATVRAAGATPELRDSMRFIEAVLLEPDKNVVALADAYFFPPFQPSLLPRTRGGPLIPTKLPPRCARLVVYNKKSNETSIWIVQLSQVHAVTRGGHHRGKVISSHVVPDVQPPMDAEEYAECEAVVKSFPPFIEAMKKRGIEDMDLVMVDPWCVGYYSEADAPGRRLAKPLIFCRSESDCPMENGYARPVEGIFVLVDMQNMVVIEFEDRKLIPLPPVDPLRNYTSGETRGSSDRSDVKPLQIIQPDGPSFRVNGYFVEWQKWNFRIGFTPKEGLVIYSVAYVDGSHGRRPVAHRMSFVEMVVPYGDPNDPHYRKNAFDAGEDGLGKNAHSLKKGCDCLGYIKYFDAHFTNFTGGVETIENCVCLHEEDHGILWKHQDWRTGLAEVRRSRRLSVSFICTDGKIEAEVKLTGILSLGALLPGEFRKYGTMIAPGLYAPVHQHFFVARMDMSVDSKPGEALNQVVEVNMKVEEPGENNVHNNAFYAEETLLRSELEAMRDCNALTARHWIVRNTRTCNRTGQLTGYKLVPGSNCLPLAGSEAKFLRRAAFLKHNIWVTRYSRDEMFPGGEFPNQNPRVGEGLATWVKQNRSLEETNIVLWYVFGITHVPRLEDWPVMPVEHIGFMLMPHGFFNCSAAVDVPPNACEMDSKDNDIKDNGSSKTISSGLTAKL</sequence>
<evidence type="ECO:0000256" key="14">
    <source>
        <dbReference type="RuleBase" id="RU000672"/>
    </source>
</evidence>
<evidence type="ECO:0000256" key="7">
    <source>
        <dbReference type="ARBA" id="ARBA00022772"/>
    </source>
</evidence>
<gene>
    <name evidence="18" type="ORF">Fmac_008888</name>
</gene>
<dbReference type="Proteomes" id="UP001603857">
    <property type="component" value="Unassembled WGS sequence"/>
</dbReference>
<keyword evidence="19" id="KW-1185">Reference proteome</keyword>
<dbReference type="NCBIfam" id="NF008559">
    <property type="entry name" value="PRK11504.1"/>
    <property type="match status" value="1"/>
</dbReference>
<dbReference type="Gene3D" id="2.70.98.20">
    <property type="entry name" value="Copper amine oxidase, catalytic domain"/>
    <property type="match status" value="1"/>
</dbReference>
<dbReference type="FunFam" id="2.70.98.20:FF:000001">
    <property type="entry name" value="Amine oxidase"/>
    <property type="match status" value="1"/>
</dbReference>
<dbReference type="InterPro" id="IPR016182">
    <property type="entry name" value="Cu_amine_oxidase_N-reg"/>
</dbReference>
<dbReference type="InterPro" id="IPR015802">
    <property type="entry name" value="Cu_amine_oxidase_N3"/>
</dbReference>
<keyword evidence="11" id="KW-1015">Disulfide bond</keyword>
<dbReference type="PANTHER" id="PTHR10638:SF93">
    <property type="entry name" value="AMINE OXIDASE"/>
    <property type="match status" value="1"/>
</dbReference>
<dbReference type="Pfam" id="PF02728">
    <property type="entry name" value="Cu_amine_oxidN3"/>
    <property type="match status" value="1"/>
</dbReference>
<feature type="domain" description="Copper amine oxidase catalytic" evidence="16">
    <location>
        <begin position="324"/>
        <end position="717"/>
    </location>
</feature>
<evidence type="ECO:0000256" key="10">
    <source>
        <dbReference type="ARBA" id="ARBA00023140"/>
    </source>
</evidence>
<feature type="region of interest" description="Disordered" evidence="15">
    <location>
        <begin position="729"/>
        <end position="752"/>
    </location>
</feature>
<dbReference type="AlphaFoldDB" id="A0ABD1MYQ0"/>
<keyword evidence="12" id="KW-0464">Manganese</keyword>
<dbReference type="SUPFAM" id="SSF49998">
    <property type="entry name" value="Amine oxidase catalytic domain"/>
    <property type="match status" value="1"/>
</dbReference>
<evidence type="ECO:0000256" key="8">
    <source>
        <dbReference type="ARBA" id="ARBA00023002"/>
    </source>
</evidence>
<evidence type="ECO:0000256" key="13">
    <source>
        <dbReference type="ARBA" id="ARBA00051381"/>
    </source>
</evidence>
<comment type="caution">
    <text evidence="18">The sequence shown here is derived from an EMBL/GenBank/DDBJ whole genome shotgun (WGS) entry which is preliminary data.</text>
</comment>
<evidence type="ECO:0000256" key="15">
    <source>
        <dbReference type="SAM" id="MobiDB-lite"/>
    </source>
</evidence>
<evidence type="ECO:0000256" key="2">
    <source>
        <dbReference type="ARBA" id="ARBA00001947"/>
    </source>
</evidence>
<comment type="catalytic activity">
    <reaction evidence="13">
        <text>a primary methyl amine + O2 + H2O = an aldehyde + H2O2 + NH4(+)</text>
        <dbReference type="Rhea" id="RHEA:16153"/>
        <dbReference type="ChEBI" id="CHEBI:15377"/>
        <dbReference type="ChEBI" id="CHEBI:15379"/>
        <dbReference type="ChEBI" id="CHEBI:16240"/>
        <dbReference type="ChEBI" id="CHEBI:17478"/>
        <dbReference type="ChEBI" id="CHEBI:28938"/>
        <dbReference type="ChEBI" id="CHEBI:228804"/>
        <dbReference type="EC" id="1.4.3.21"/>
    </reaction>
    <physiologicalReaction direction="left-to-right" evidence="13">
        <dbReference type="Rhea" id="RHEA:16154"/>
    </physiologicalReaction>
</comment>
<keyword evidence="6 14" id="KW-0479">Metal-binding</keyword>
<evidence type="ECO:0000259" key="17">
    <source>
        <dbReference type="Pfam" id="PF02728"/>
    </source>
</evidence>
<comment type="cofactor">
    <cofactor evidence="14">
        <name>Cu cation</name>
        <dbReference type="ChEBI" id="CHEBI:23378"/>
    </cofactor>
    <text evidence="14">Contains 1 topaquinone per subunit.</text>
</comment>
<dbReference type="Gene3D" id="3.10.450.40">
    <property type="match status" value="2"/>
</dbReference>
<evidence type="ECO:0000256" key="6">
    <source>
        <dbReference type="ARBA" id="ARBA00022723"/>
    </source>
</evidence>
<dbReference type="FunFam" id="3.10.450.40:FF:000002">
    <property type="entry name" value="Amine oxidase"/>
    <property type="match status" value="1"/>
</dbReference>
<evidence type="ECO:0000313" key="19">
    <source>
        <dbReference type="Proteomes" id="UP001603857"/>
    </source>
</evidence>
<organism evidence="18 19">
    <name type="scientific">Flemingia macrophylla</name>
    <dbReference type="NCBI Taxonomy" id="520843"/>
    <lineage>
        <taxon>Eukaryota</taxon>
        <taxon>Viridiplantae</taxon>
        <taxon>Streptophyta</taxon>
        <taxon>Embryophyta</taxon>
        <taxon>Tracheophyta</taxon>
        <taxon>Spermatophyta</taxon>
        <taxon>Magnoliopsida</taxon>
        <taxon>eudicotyledons</taxon>
        <taxon>Gunneridae</taxon>
        <taxon>Pentapetalae</taxon>
        <taxon>rosids</taxon>
        <taxon>fabids</taxon>
        <taxon>Fabales</taxon>
        <taxon>Fabaceae</taxon>
        <taxon>Papilionoideae</taxon>
        <taxon>50 kb inversion clade</taxon>
        <taxon>NPAAA clade</taxon>
        <taxon>indigoferoid/millettioid clade</taxon>
        <taxon>Phaseoleae</taxon>
        <taxon>Flemingia</taxon>
    </lineage>
</organism>
<comment type="cofactor">
    <cofactor evidence="1">
        <name>Cu cation</name>
        <dbReference type="ChEBI" id="CHEBI:23378"/>
    </cofactor>
</comment>
<dbReference type="EC" id="1.4.3.-" evidence="14"/>
<feature type="compositionally biased region" description="Polar residues" evidence="15">
    <location>
        <begin position="740"/>
        <end position="752"/>
    </location>
</feature>
<dbReference type="GO" id="GO:0009308">
    <property type="term" value="P:amine metabolic process"/>
    <property type="evidence" value="ECO:0007669"/>
    <property type="project" value="UniProtKB-UniRule"/>
</dbReference>
<dbReference type="Pfam" id="PF01179">
    <property type="entry name" value="Cu_amine_oxid"/>
    <property type="match status" value="1"/>
</dbReference>
<evidence type="ECO:0000256" key="3">
    <source>
        <dbReference type="ARBA" id="ARBA00004275"/>
    </source>
</evidence>
<evidence type="ECO:0000259" key="16">
    <source>
        <dbReference type="Pfam" id="PF01179"/>
    </source>
</evidence>